<dbReference type="EMBL" id="CP141885">
    <property type="protein sequence ID" value="WRT67207.1"/>
    <property type="molecule type" value="Genomic_DNA"/>
</dbReference>
<evidence type="ECO:0000256" key="1">
    <source>
        <dbReference type="SAM" id="SignalP"/>
    </source>
</evidence>
<dbReference type="GeneID" id="87956304"/>
<reference evidence="2 3" key="1">
    <citation type="submission" date="2024-01" db="EMBL/GenBank/DDBJ databases">
        <title>Comparative genomics of Cryptococcus and Kwoniella reveals pathogenesis evolution and contrasting modes of karyotype evolution via chromosome fusion or intercentromeric recombination.</title>
        <authorList>
            <person name="Coelho M.A."/>
            <person name="David-Palma M."/>
            <person name="Shea T."/>
            <person name="Bowers K."/>
            <person name="McGinley-Smith S."/>
            <person name="Mohammad A.W."/>
            <person name="Gnirke A."/>
            <person name="Yurkov A.M."/>
            <person name="Nowrousian M."/>
            <person name="Sun S."/>
            <person name="Cuomo C.A."/>
            <person name="Heitman J."/>
        </authorList>
    </citation>
    <scope>NUCLEOTIDE SEQUENCE [LARGE SCALE GENOMIC DNA]</scope>
    <source>
        <strain evidence="2">CBS 11374</strain>
    </source>
</reference>
<accession>A0ABZ1CZL0</accession>
<gene>
    <name evidence="2" type="ORF">IL334_004173</name>
</gene>
<dbReference type="Proteomes" id="UP001329825">
    <property type="component" value="Chromosome 5"/>
</dbReference>
<evidence type="ECO:0008006" key="4">
    <source>
        <dbReference type="Google" id="ProtNLM"/>
    </source>
</evidence>
<dbReference type="RefSeq" id="XP_062791947.1">
    <property type="nucleotide sequence ID" value="XM_062935896.1"/>
</dbReference>
<organism evidence="2 3">
    <name type="scientific">Kwoniella shivajii</name>
    <dbReference type="NCBI Taxonomy" id="564305"/>
    <lineage>
        <taxon>Eukaryota</taxon>
        <taxon>Fungi</taxon>
        <taxon>Dikarya</taxon>
        <taxon>Basidiomycota</taxon>
        <taxon>Agaricomycotina</taxon>
        <taxon>Tremellomycetes</taxon>
        <taxon>Tremellales</taxon>
        <taxon>Cryptococcaceae</taxon>
        <taxon>Kwoniella</taxon>
    </lineage>
</organism>
<sequence length="201" mass="19132">MRTTITFALYAISASAVLVSAAPVSGSYGGDVLAVRDGGSAYTGAGGSSVGGSLAENNSAQQGGLAGGDDVLGVASGNAGDGGKATSGTAFGGVGSTSVSYVNGQPVVTTSNGGSAYSGVGGNTNGGNINQNNNAGPYYANGRWYYDNTDAAGNLDALNIASGNAGDGGDSSSGSAYGGSATPVGAYGWPVNGNSHGHGYY</sequence>
<keyword evidence="1" id="KW-0732">Signal</keyword>
<evidence type="ECO:0000313" key="2">
    <source>
        <dbReference type="EMBL" id="WRT67207.1"/>
    </source>
</evidence>
<keyword evidence="3" id="KW-1185">Reference proteome</keyword>
<proteinExistence type="predicted"/>
<feature type="chain" id="PRO_5047274729" description="Glycine-rich protein" evidence="1">
    <location>
        <begin position="22"/>
        <end position="201"/>
    </location>
</feature>
<name>A0ABZ1CZL0_9TREE</name>
<protein>
    <recommendedName>
        <fullName evidence="4">Glycine-rich protein</fullName>
    </recommendedName>
</protein>
<evidence type="ECO:0000313" key="3">
    <source>
        <dbReference type="Proteomes" id="UP001329825"/>
    </source>
</evidence>
<feature type="signal peptide" evidence="1">
    <location>
        <begin position="1"/>
        <end position="21"/>
    </location>
</feature>